<evidence type="ECO:0000313" key="8">
    <source>
        <dbReference type="Proteomes" id="UP000557307"/>
    </source>
</evidence>
<dbReference type="GO" id="GO:0022857">
    <property type="term" value="F:transmembrane transporter activity"/>
    <property type="evidence" value="ECO:0007669"/>
    <property type="project" value="InterPro"/>
</dbReference>
<feature type="coiled-coil region" evidence="2">
    <location>
        <begin position="104"/>
        <end position="169"/>
    </location>
</feature>
<dbReference type="Pfam" id="PF25917">
    <property type="entry name" value="BSH_RND"/>
    <property type="match status" value="1"/>
</dbReference>
<reference evidence="7 8" key="1">
    <citation type="submission" date="2020-08" db="EMBL/GenBank/DDBJ databases">
        <title>Genomic Encyclopedia of Type Strains, Phase IV (KMG-IV): sequencing the most valuable type-strain genomes for metagenomic binning, comparative biology and taxonomic classification.</title>
        <authorList>
            <person name="Goeker M."/>
        </authorList>
    </citation>
    <scope>NUCLEOTIDE SEQUENCE [LARGE SCALE GENOMIC DNA]</scope>
    <source>
        <strain evidence="7 8">DSM 105074</strain>
    </source>
</reference>
<dbReference type="Gene3D" id="2.40.50.100">
    <property type="match status" value="1"/>
</dbReference>
<feature type="domain" description="Multidrug resistance protein MdtA-like alpha-helical hairpin" evidence="3">
    <location>
        <begin position="105"/>
        <end position="173"/>
    </location>
</feature>
<dbReference type="InterPro" id="IPR058626">
    <property type="entry name" value="MdtA-like_b-barrel"/>
</dbReference>
<dbReference type="Gene3D" id="2.40.30.170">
    <property type="match status" value="1"/>
</dbReference>
<feature type="domain" description="Multidrug resistance protein MdtA-like beta-barrel" evidence="5">
    <location>
        <begin position="209"/>
        <end position="293"/>
    </location>
</feature>
<keyword evidence="2" id="KW-0175">Coiled coil</keyword>
<dbReference type="InterPro" id="IPR058625">
    <property type="entry name" value="MdtA-like_BSH"/>
</dbReference>
<evidence type="ECO:0000259" key="5">
    <source>
        <dbReference type="Pfam" id="PF25944"/>
    </source>
</evidence>
<dbReference type="InterPro" id="IPR058637">
    <property type="entry name" value="YknX-like_C"/>
</dbReference>
<dbReference type="PROSITE" id="PS51257">
    <property type="entry name" value="PROKAR_LIPOPROTEIN"/>
    <property type="match status" value="1"/>
</dbReference>
<accession>A0A840U3K4</accession>
<comment type="similarity">
    <text evidence="1">Belongs to the membrane fusion protein (MFP) (TC 8.A.1) family.</text>
</comment>
<feature type="domain" description="Multidrug resistance protein MdtA-like barrel-sandwich hybrid" evidence="4">
    <location>
        <begin position="64"/>
        <end position="202"/>
    </location>
</feature>
<dbReference type="Pfam" id="PF25876">
    <property type="entry name" value="HH_MFP_RND"/>
    <property type="match status" value="1"/>
</dbReference>
<dbReference type="PANTHER" id="PTHR30158">
    <property type="entry name" value="ACRA/E-RELATED COMPONENT OF DRUG EFFLUX TRANSPORTER"/>
    <property type="match status" value="1"/>
</dbReference>
<dbReference type="Gene3D" id="1.10.287.470">
    <property type="entry name" value="Helix hairpin bin"/>
    <property type="match status" value="1"/>
</dbReference>
<gene>
    <name evidence="7" type="ORF">HNQ92_005070</name>
</gene>
<dbReference type="SUPFAM" id="SSF111369">
    <property type="entry name" value="HlyD-like secretion proteins"/>
    <property type="match status" value="1"/>
</dbReference>
<dbReference type="InterPro" id="IPR006143">
    <property type="entry name" value="RND_pump_MFP"/>
</dbReference>
<dbReference type="GO" id="GO:0030313">
    <property type="term" value="C:cell envelope"/>
    <property type="evidence" value="ECO:0007669"/>
    <property type="project" value="UniProtKB-SubCell"/>
</dbReference>
<sequence length="378" mass="40816">MNKMVSLARLAFLLSAGLGVVSCGKKEQAAQQAPPPVDVATARVDQGDATYFDSYPATVTPLKQVELVAMASGYVTGIYFEDGQRVRKGQRLYKIDQDQYQAGIDQAAADLSAAEANERRAKKDVDRYQELDKQEAIARQVLDNAVAELEAAQMRVKAAKAALDRTKVSLDYANISAPFSGTMGISQVRLGALVSSGQTLLNTLSTDDPMAVDVAVDQKEIPRFTKLLQNGSKNADSLFSLTLPDGSIYPRKGRIELIDRAVNAQTGTIKTRLVFPNPDGMLRPGMTCNLRVRNSTGGSSLMIPQKATVEQMGEFFVYVVQGDSVVQRQIKPGNVINGKIVVREGLNENDEVVTEGVQKLRNGAKVKTGTAAPAPRPN</sequence>
<dbReference type="Proteomes" id="UP000557307">
    <property type="component" value="Unassembled WGS sequence"/>
</dbReference>
<comment type="caution">
    <text evidence="7">The sequence shown here is derived from an EMBL/GenBank/DDBJ whole genome shotgun (WGS) entry which is preliminary data.</text>
</comment>
<proteinExistence type="inferred from homology"/>
<evidence type="ECO:0000259" key="3">
    <source>
        <dbReference type="Pfam" id="PF25876"/>
    </source>
</evidence>
<dbReference type="Gene3D" id="2.40.420.20">
    <property type="match status" value="1"/>
</dbReference>
<dbReference type="AlphaFoldDB" id="A0A840U3K4"/>
<dbReference type="Pfam" id="PF25944">
    <property type="entry name" value="Beta-barrel_RND"/>
    <property type="match status" value="1"/>
</dbReference>
<dbReference type="GO" id="GO:0005886">
    <property type="term" value="C:plasma membrane"/>
    <property type="evidence" value="ECO:0007669"/>
    <property type="project" value="TreeGrafter"/>
</dbReference>
<keyword evidence="8" id="KW-1185">Reference proteome</keyword>
<protein>
    <submittedName>
        <fullName evidence="7">Membrane fusion protein (Multidrug efflux system)</fullName>
    </submittedName>
</protein>
<dbReference type="EMBL" id="JACHGF010000012">
    <property type="protein sequence ID" value="MBB5286908.1"/>
    <property type="molecule type" value="Genomic_DNA"/>
</dbReference>
<evidence type="ECO:0000256" key="2">
    <source>
        <dbReference type="SAM" id="Coils"/>
    </source>
</evidence>
<evidence type="ECO:0000259" key="4">
    <source>
        <dbReference type="Pfam" id="PF25917"/>
    </source>
</evidence>
<name>A0A840U3K4_9BACT</name>
<organism evidence="7 8">
    <name type="scientific">Rhabdobacter roseus</name>
    <dbReference type="NCBI Taxonomy" id="1655419"/>
    <lineage>
        <taxon>Bacteria</taxon>
        <taxon>Pseudomonadati</taxon>
        <taxon>Bacteroidota</taxon>
        <taxon>Cytophagia</taxon>
        <taxon>Cytophagales</taxon>
        <taxon>Cytophagaceae</taxon>
        <taxon>Rhabdobacter</taxon>
    </lineage>
</organism>
<dbReference type="InterPro" id="IPR058624">
    <property type="entry name" value="MdtA-like_HH"/>
</dbReference>
<dbReference type="GO" id="GO:0046677">
    <property type="term" value="P:response to antibiotic"/>
    <property type="evidence" value="ECO:0007669"/>
    <property type="project" value="TreeGrafter"/>
</dbReference>
<evidence type="ECO:0000313" key="7">
    <source>
        <dbReference type="EMBL" id="MBB5286908.1"/>
    </source>
</evidence>
<feature type="domain" description="YknX-like C-terminal permuted SH3-like" evidence="6">
    <location>
        <begin position="301"/>
        <end position="367"/>
    </location>
</feature>
<evidence type="ECO:0000256" key="1">
    <source>
        <dbReference type="ARBA" id="ARBA00009477"/>
    </source>
</evidence>
<dbReference type="RefSeq" id="WP_184178489.1">
    <property type="nucleotide sequence ID" value="NZ_JACHGF010000012.1"/>
</dbReference>
<dbReference type="Pfam" id="PF25989">
    <property type="entry name" value="YknX_C"/>
    <property type="match status" value="1"/>
</dbReference>
<dbReference type="NCBIfam" id="TIGR01730">
    <property type="entry name" value="RND_mfp"/>
    <property type="match status" value="1"/>
</dbReference>
<evidence type="ECO:0000259" key="6">
    <source>
        <dbReference type="Pfam" id="PF25989"/>
    </source>
</evidence>